<dbReference type="Pfam" id="PF00141">
    <property type="entry name" value="peroxidase"/>
    <property type="match status" value="1"/>
</dbReference>
<feature type="non-terminal residue" evidence="15">
    <location>
        <position position="242"/>
    </location>
</feature>
<feature type="site" description="Transition state stabilizer" evidence="11">
    <location>
        <position position="35"/>
    </location>
</feature>
<dbReference type="PRINTS" id="PR00462">
    <property type="entry name" value="LIGNINASE"/>
</dbReference>
<evidence type="ECO:0000256" key="11">
    <source>
        <dbReference type="PIRSR" id="PIRSR601621-3"/>
    </source>
</evidence>
<dbReference type="PANTHER" id="PTHR31517">
    <property type="match status" value="1"/>
</dbReference>
<feature type="binding site" description="axial binding residue" evidence="10">
    <location>
        <position position="153"/>
    </location>
    <ligand>
        <name>heme b</name>
        <dbReference type="ChEBI" id="CHEBI:60344"/>
    </ligand>
    <ligandPart>
        <name>Fe</name>
        <dbReference type="ChEBI" id="CHEBI:18248"/>
    </ligandPart>
</feature>
<keyword evidence="8" id="KW-0325">Glycoprotein</keyword>
<organism evidence="15 16">
    <name type="scientific">Zopfia rhizophila CBS 207.26</name>
    <dbReference type="NCBI Taxonomy" id="1314779"/>
    <lineage>
        <taxon>Eukaryota</taxon>
        <taxon>Fungi</taxon>
        <taxon>Dikarya</taxon>
        <taxon>Ascomycota</taxon>
        <taxon>Pezizomycotina</taxon>
        <taxon>Dothideomycetes</taxon>
        <taxon>Dothideomycetes incertae sedis</taxon>
        <taxon>Zopfiaceae</taxon>
        <taxon>Zopfia</taxon>
    </lineage>
</organism>
<keyword evidence="5 10" id="KW-0479">Metal-binding</keyword>
<dbReference type="Gene3D" id="1.10.420.10">
    <property type="entry name" value="Peroxidase, domain 2"/>
    <property type="match status" value="1"/>
</dbReference>
<keyword evidence="16" id="KW-1185">Reference proteome</keyword>
<evidence type="ECO:0000256" key="8">
    <source>
        <dbReference type="ARBA" id="ARBA00023180"/>
    </source>
</evidence>
<dbReference type="Pfam" id="PF11895">
    <property type="entry name" value="Peroxidase_ext"/>
    <property type="match status" value="1"/>
</dbReference>
<evidence type="ECO:0000256" key="12">
    <source>
        <dbReference type="PIRSR" id="PIRSR601621-4"/>
    </source>
</evidence>
<feature type="disulfide bond" evidence="12">
    <location>
        <begin position="26"/>
        <end position="98"/>
    </location>
</feature>
<proteinExistence type="inferred from homology"/>
<keyword evidence="7 10" id="KW-0408">Iron</keyword>
<feature type="binding site" evidence="10">
    <location>
        <position position="47"/>
    </location>
    <ligand>
        <name>Ca(2+)</name>
        <dbReference type="ChEBI" id="CHEBI:29108"/>
        <label>1</label>
    </ligand>
</feature>
<sequence>QSTCPSVWTTIASDLKSSFVADDGTCNDSARAAIRLAFHDCFPGSCDGSIILSDECTARNENAQLVDICSTVGDKATQYNVSAADMVQMAAAIGIVSCPGGPAISFYVGRTDTNTANAESQIPSPSSNASVLISQFAAKGFSATDLVALVGAHTTAKQLTGEAMDSTVGQWDVEFYSETVDNSAPSSLDSDRFLSNSSETSSTWQSVGASSSSFADAFVPAMEKMSLLGNDKDSLTDCSSVV</sequence>
<evidence type="ECO:0000256" key="7">
    <source>
        <dbReference type="ARBA" id="ARBA00023004"/>
    </source>
</evidence>
<dbReference type="GO" id="GO:0140825">
    <property type="term" value="F:lactoperoxidase activity"/>
    <property type="evidence" value="ECO:0007669"/>
    <property type="project" value="UniProtKB-EC"/>
</dbReference>
<name>A0A6A6EFH2_9PEZI</name>
<dbReference type="InterPro" id="IPR019794">
    <property type="entry name" value="Peroxidases_AS"/>
</dbReference>
<evidence type="ECO:0000256" key="1">
    <source>
        <dbReference type="ARBA" id="ARBA00000189"/>
    </source>
</evidence>
<evidence type="ECO:0000256" key="2">
    <source>
        <dbReference type="ARBA" id="ARBA00006089"/>
    </source>
</evidence>
<feature type="non-terminal residue" evidence="15">
    <location>
        <position position="1"/>
    </location>
</feature>
<keyword evidence="6 13" id="KW-0560">Oxidoreductase</keyword>
<gene>
    <name evidence="15" type="ORF">K469DRAFT_510177</name>
</gene>
<feature type="binding site" evidence="10">
    <location>
        <position position="172"/>
    </location>
    <ligand>
        <name>Ca(2+)</name>
        <dbReference type="ChEBI" id="CHEBI:29108"/>
        <label>2</label>
    </ligand>
</feature>
<evidence type="ECO:0000313" key="16">
    <source>
        <dbReference type="Proteomes" id="UP000800200"/>
    </source>
</evidence>
<protein>
    <recommendedName>
        <fullName evidence="13">Peroxidase</fullName>
        <ecNumber evidence="13">1.11.1.-</ecNumber>
    </recommendedName>
</protein>
<feature type="binding site" evidence="10">
    <location>
        <position position="165"/>
    </location>
    <ligand>
        <name>Ca(2+)</name>
        <dbReference type="ChEBI" id="CHEBI:29108"/>
        <label>2</label>
    </ligand>
</feature>
<dbReference type="OrthoDB" id="2113341at2759"/>
<feature type="domain" description="Plant heme peroxidase family profile" evidence="14">
    <location>
        <begin position="1"/>
        <end position="242"/>
    </location>
</feature>
<evidence type="ECO:0000256" key="10">
    <source>
        <dbReference type="PIRSR" id="PIRSR601621-2"/>
    </source>
</evidence>
<evidence type="ECO:0000313" key="15">
    <source>
        <dbReference type="EMBL" id="KAF2188880.1"/>
    </source>
</evidence>
<feature type="binding site" evidence="10">
    <location>
        <position position="154"/>
    </location>
    <ligand>
        <name>Ca(2+)</name>
        <dbReference type="ChEBI" id="CHEBI:29108"/>
        <label>2</label>
    </ligand>
</feature>
<evidence type="ECO:0000256" key="4">
    <source>
        <dbReference type="ARBA" id="ARBA00022617"/>
    </source>
</evidence>
<dbReference type="PROSITE" id="PS00436">
    <property type="entry name" value="PEROXIDASE_2"/>
    <property type="match status" value="1"/>
</dbReference>
<feature type="binding site" evidence="10">
    <location>
        <position position="167"/>
    </location>
    <ligand>
        <name>Ca(2+)</name>
        <dbReference type="ChEBI" id="CHEBI:29108"/>
        <label>2</label>
    </ligand>
</feature>
<evidence type="ECO:0000259" key="14">
    <source>
        <dbReference type="PROSITE" id="PS50873"/>
    </source>
</evidence>
<dbReference type="AlphaFoldDB" id="A0A6A6EFH2"/>
<feature type="binding site" evidence="10">
    <location>
        <position position="49"/>
    </location>
    <ligand>
        <name>Ca(2+)</name>
        <dbReference type="ChEBI" id="CHEBI:29108"/>
        <label>1</label>
    </ligand>
</feature>
<comment type="cofactor">
    <cofactor evidence="10">
        <name>heme b</name>
        <dbReference type="ChEBI" id="CHEBI:60344"/>
    </cofactor>
    <text evidence="10">Binds 1 heme b (iron(II)-protoporphyrin IX) group per subunit.</text>
</comment>
<dbReference type="GO" id="GO:0020037">
    <property type="term" value="F:heme binding"/>
    <property type="evidence" value="ECO:0007669"/>
    <property type="project" value="UniProtKB-UniRule"/>
</dbReference>
<dbReference type="InterPro" id="IPR010255">
    <property type="entry name" value="Haem_peroxidase_sf"/>
</dbReference>
<dbReference type="PANTHER" id="PTHR31517:SF48">
    <property type="entry name" value="PEROXIDASE 16-RELATED"/>
    <property type="match status" value="1"/>
</dbReference>
<dbReference type="InterPro" id="IPR024589">
    <property type="entry name" value="Ligninase_C"/>
</dbReference>
<keyword evidence="12" id="KW-1015">Disulfide bond</keyword>
<feature type="binding site" evidence="10">
    <location>
        <position position="40"/>
    </location>
    <ligand>
        <name>Ca(2+)</name>
        <dbReference type="ChEBI" id="CHEBI:29108"/>
        <label>1</label>
    </ligand>
</feature>
<dbReference type="InterPro" id="IPR002016">
    <property type="entry name" value="Haem_peroxidase"/>
</dbReference>
<keyword evidence="4 10" id="KW-0349">Heme</keyword>
<reference evidence="15" key="1">
    <citation type="journal article" date="2020" name="Stud. Mycol.">
        <title>101 Dothideomycetes genomes: a test case for predicting lifestyles and emergence of pathogens.</title>
        <authorList>
            <person name="Haridas S."/>
            <person name="Albert R."/>
            <person name="Binder M."/>
            <person name="Bloem J."/>
            <person name="Labutti K."/>
            <person name="Salamov A."/>
            <person name="Andreopoulos B."/>
            <person name="Baker S."/>
            <person name="Barry K."/>
            <person name="Bills G."/>
            <person name="Bluhm B."/>
            <person name="Cannon C."/>
            <person name="Castanera R."/>
            <person name="Culley D."/>
            <person name="Daum C."/>
            <person name="Ezra D."/>
            <person name="Gonzalez J."/>
            <person name="Henrissat B."/>
            <person name="Kuo A."/>
            <person name="Liang C."/>
            <person name="Lipzen A."/>
            <person name="Lutzoni F."/>
            <person name="Magnuson J."/>
            <person name="Mondo S."/>
            <person name="Nolan M."/>
            <person name="Ohm R."/>
            <person name="Pangilinan J."/>
            <person name="Park H.-J."/>
            <person name="Ramirez L."/>
            <person name="Alfaro M."/>
            <person name="Sun H."/>
            <person name="Tritt A."/>
            <person name="Yoshinaga Y."/>
            <person name="Zwiers L.-H."/>
            <person name="Turgeon B."/>
            <person name="Goodwin S."/>
            <person name="Spatafora J."/>
            <person name="Crous P."/>
            <person name="Grigoriev I."/>
        </authorList>
    </citation>
    <scope>NUCLEOTIDE SEQUENCE</scope>
    <source>
        <strain evidence="15">CBS 207.26</strain>
    </source>
</reference>
<dbReference type="GO" id="GO:0046872">
    <property type="term" value="F:metal ion binding"/>
    <property type="evidence" value="ECO:0007669"/>
    <property type="project" value="UniProtKB-UniRule"/>
</dbReference>
<dbReference type="Proteomes" id="UP000800200">
    <property type="component" value="Unassembled WGS sequence"/>
</dbReference>
<accession>A0A6A6EFH2</accession>
<dbReference type="PROSITE" id="PS50873">
    <property type="entry name" value="PEROXIDASE_4"/>
    <property type="match status" value="1"/>
</dbReference>
<evidence type="ECO:0000256" key="9">
    <source>
        <dbReference type="PIRSR" id="PIRSR601621-1"/>
    </source>
</evidence>
<dbReference type="SUPFAM" id="SSF48113">
    <property type="entry name" value="Heme-dependent peroxidases"/>
    <property type="match status" value="1"/>
</dbReference>
<keyword evidence="10 13" id="KW-0106">Calcium</keyword>
<dbReference type="GO" id="GO:0006979">
    <property type="term" value="P:response to oxidative stress"/>
    <property type="evidence" value="ECO:0007669"/>
    <property type="project" value="InterPro"/>
</dbReference>
<dbReference type="Gene3D" id="1.10.520.10">
    <property type="match status" value="1"/>
</dbReference>
<comment type="catalytic activity">
    <reaction evidence="1">
        <text>2 a phenolic donor + H2O2 = 2 a phenolic radical donor + 2 H2O</text>
        <dbReference type="Rhea" id="RHEA:56136"/>
        <dbReference type="ChEBI" id="CHEBI:15377"/>
        <dbReference type="ChEBI" id="CHEBI:16240"/>
        <dbReference type="ChEBI" id="CHEBI:139520"/>
        <dbReference type="ChEBI" id="CHEBI:139521"/>
        <dbReference type="EC" id="1.11.1.7"/>
    </reaction>
</comment>
<keyword evidence="3 13" id="KW-0575">Peroxidase</keyword>
<evidence type="ECO:0000256" key="3">
    <source>
        <dbReference type="ARBA" id="ARBA00022559"/>
    </source>
</evidence>
<evidence type="ECO:0000256" key="13">
    <source>
        <dbReference type="RuleBase" id="RU363051"/>
    </source>
</evidence>
<comment type="cofactor">
    <cofactor evidence="10 13">
        <name>Ca(2+)</name>
        <dbReference type="ChEBI" id="CHEBI:29108"/>
    </cofactor>
    <text evidence="10 13">Binds 2 calcium ions per subunit.</text>
</comment>
<dbReference type="InterPro" id="IPR000823">
    <property type="entry name" value="Peroxidase_pln"/>
</dbReference>
<evidence type="ECO:0000256" key="5">
    <source>
        <dbReference type="ARBA" id="ARBA00022723"/>
    </source>
</evidence>
<comment type="similarity">
    <text evidence="2 13">Belongs to the peroxidase family. Ligninase subfamily.</text>
</comment>
<dbReference type="InterPro" id="IPR001621">
    <property type="entry name" value="Ligninase"/>
</dbReference>
<dbReference type="EMBL" id="ML994622">
    <property type="protein sequence ID" value="KAF2188880.1"/>
    <property type="molecule type" value="Genomic_DNA"/>
</dbReference>
<dbReference type="PRINTS" id="PR00458">
    <property type="entry name" value="PEROXIDASE"/>
</dbReference>
<evidence type="ECO:0000256" key="6">
    <source>
        <dbReference type="ARBA" id="ARBA00023002"/>
    </source>
</evidence>
<dbReference type="EC" id="1.11.1.-" evidence="13"/>
<feature type="active site" description="Proton acceptor" evidence="9">
    <location>
        <position position="39"/>
    </location>
</feature>